<dbReference type="RefSeq" id="WP_240986514.1">
    <property type="nucleotide sequence ID" value="NZ_CDGJ01000047.1"/>
</dbReference>
<proteinExistence type="inferred from homology"/>
<keyword evidence="14" id="KW-1185">Reference proteome</keyword>
<dbReference type="SMART" id="SM00382">
    <property type="entry name" value="AAA"/>
    <property type="match status" value="2"/>
</dbReference>
<organism evidence="12">
    <name type="scientific">Acididesulfobacillus acetoxydans</name>
    <dbReference type="NCBI Taxonomy" id="1561005"/>
    <lineage>
        <taxon>Bacteria</taxon>
        <taxon>Bacillati</taxon>
        <taxon>Bacillota</taxon>
        <taxon>Clostridia</taxon>
        <taxon>Eubacteriales</taxon>
        <taxon>Peptococcaceae</taxon>
        <taxon>Acididesulfobacillus</taxon>
    </lineage>
</organism>
<dbReference type="EC" id="3.6.1.3" evidence="12"/>
<comment type="function">
    <text evidence="10">Probably part of an ABC transporter complex. Responsible for energy coupling to the transport system.</text>
</comment>
<dbReference type="CDD" id="cd03225">
    <property type="entry name" value="ABC_cobalt_CbiO_domain1"/>
    <property type="match status" value="2"/>
</dbReference>
<reference evidence="13" key="1">
    <citation type="submission" date="2014-11" db="EMBL/GenBank/DDBJ databases">
        <authorList>
            <person name="Hornung B.V."/>
        </authorList>
    </citation>
    <scope>NUCLEOTIDE SEQUENCE</scope>
    <source>
        <strain evidence="13">INE</strain>
    </source>
</reference>
<reference evidence="12" key="2">
    <citation type="submission" date="2020-01" db="EMBL/GenBank/DDBJ databases">
        <authorList>
            <person name="Hornung B."/>
        </authorList>
    </citation>
    <scope>NUCLEOTIDE SEQUENCE</scope>
    <source>
        <strain evidence="12">PacBioINE</strain>
    </source>
</reference>
<evidence type="ECO:0000256" key="10">
    <source>
        <dbReference type="ARBA" id="ARBA00025157"/>
    </source>
</evidence>
<keyword evidence="4" id="KW-1003">Cell membrane</keyword>
<sequence>MAFLQIENLNFTYPNASGRALANISLVVEEGEMVVICGVSGCGKTTLLRHLKRELAPHGQKSGAIYYAGKLLEELPLLTAASEIGFVRQNPDTQIVTDMVWHEMAFGLENLGLSTPEIRRKVAEMASFFGIDGWFRKPVSELSGGQKQLLNLAAVMAMQPRMLLLDEPTAQLDPIAAQGFLDIIRKINRDVGVTVLLSEHRLEEVFPMADQVVVMDEGRILEAGEPGKIVELLESENRQVIYIGLPSPVRIYSAIRKGSCPLTVREGRTWLNELLPFSKRNPARELKKGLDRKSDFGPRSPNFNLRLKPAVEVKQVWFRYEREGGDILRGLSLQAFPGEVLGVLGGNGAGKSTLLRVIAGLLKPYRGQVLINGRKIREFKAGELYHHNLVLLPQDPQALFVHDTVREELEETAHLLNPDQDTFRGELAGIAVELGVEDLLLHHPYDLSGGEQQKVALAKLLLLKPRVILLDEPTKGLDAHSKEILAQIFQNLCRKGVAVILVSHDLEFAAEHADTCTMIFDGDNVSTGPASEFFAGNSFYTTAANRMARGMFPKAVTCKDVIELCQMNLSR</sequence>
<dbReference type="PROSITE" id="PS50893">
    <property type="entry name" value="ABC_TRANSPORTER_2"/>
    <property type="match status" value="2"/>
</dbReference>
<feature type="domain" description="ABC transporter" evidence="11">
    <location>
        <begin position="311"/>
        <end position="546"/>
    </location>
</feature>
<dbReference type="InterPro" id="IPR003439">
    <property type="entry name" value="ABC_transporter-like_ATP-bd"/>
</dbReference>
<evidence type="ECO:0000313" key="13">
    <source>
        <dbReference type="EMBL" id="CEJ07232.1"/>
    </source>
</evidence>
<dbReference type="Proteomes" id="UP001071230">
    <property type="component" value="Unassembled WGS sequence"/>
</dbReference>
<evidence type="ECO:0000313" key="12">
    <source>
        <dbReference type="EMBL" id="CAA7603267.1"/>
    </source>
</evidence>
<dbReference type="InterPro" id="IPR027417">
    <property type="entry name" value="P-loop_NTPase"/>
</dbReference>
<dbReference type="InterPro" id="IPR015856">
    <property type="entry name" value="ABC_transpr_CbiO/EcfA_su"/>
</dbReference>
<evidence type="ECO:0000256" key="8">
    <source>
        <dbReference type="ARBA" id="ARBA00022967"/>
    </source>
</evidence>
<dbReference type="InterPro" id="IPR017871">
    <property type="entry name" value="ABC_transporter-like_CS"/>
</dbReference>
<keyword evidence="3" id="KW-0813">Transport</keyword>
<evidence type="ECO:0000256" key="2">
    <source>
        <dbReference type="ARBA" id="ARBA00005417"/>
    </source>
</evidence>
<dbReference type="KEGG" id="aacx:DEACI_4090"/>
<keyword evidence="6" id="KW-0547">Nucleotide-binding</keyword>
<dbReference type="SUPFAM" id="SSF52540">
    <property type="entry name" value="P-loop containing nucleoside triphosphate hydrolases"/>
    <property type="match status" value="2"/>
</dbReference>
<dbReference type="PANTHER" id="PTHR43553">
    <property type="entry name" value="HEAVY METAL TRANSPORTER"/>
    <property type="match status" value="1"/>
</dbReference>
<name>A0A8S0Y0L6_9FIRM</name>
<dbReference type="GO" id="GO:0016887">
    <property type="term" value="F:ATP hydrolysis activity"/>
    <property type="evidence" value="ECO:0007669"/>
    <property type="project" value="InterPro"/>
</dbReference>
<gene>
    <name evidence="13" type="ORF">DEACI_1691</name>
    <name evidence="12" type="ORF">DEACI_4090</name>
</gene>
<evidence type="ECO:0000313" key="14">
    <source>
        <dbReference type="Proteomes" id="UP001071230"/>
    </source>
</evidence>
<keyword evidence="5" id="KW-0677">Repeat</keyword>
<dbReference type="GO" id="GO:0005524">
    <property type="term" value="F:ATP binding"/>
    <property type="evidence" value="ECO:0007669"/>
    <property type="project" value="UniProtKB-KW"/>
</dbReference>
<dbReference type="PANTHER" id="PTHR43553:SF23">
    <property type="entry name" value="ABC TRANSPORTER ATP-BINDING COMPONENT"/>
    <property type="match status" value="1"/>
</dbReference>
<dbReference type="PROSITE" id="PS00211">
    <property type="entry name" value="ABC_TRANSPORTER_1"/>
    <property type="match status" value="2"/>
</dbReference>
<keyword evidence="9" id="KW-0472">Membrane</keyword>
<dbReference type="InterPro" id="IPR003593">
    <property type="entry name" value="AAA+_ATPase"/>
</dbReference>
<evidence type="ECO:0000256" key="6">
    <source>
        <dbReference type="ARBA" id="ARBA00022741"/>
    </source>
</evidence>
<dbReference type="EMBL" id="CDGJ01000047">
    <property type="protein sequence ID" value="CEJ07232.1"/>
    <property type="molecule type" value="Genomic_DNA"/>
</dbReference>
<evidence type="ECO:0000259" key="11">
    <source>
        <dbReference type="PROSITE" id="PS50893"/>
    </source>
</evidence>
<accession>A0A8S0Y0L6</accession>
<evidence type="ECO:0000256" key="9">
    <source>
        <dbReference type="ARBA" id="ARBA00023136"/>
    </source>
</evidence>
<evidence type="ECO:0000256" key="7">
    <source>
        <dbReference type="ARBA" id="ARBA00022840"/>
    </source>
</evidence>
<dbReference type="Gene3D" id="3.40.50.300">
    <property type="entry name" value="P-loop containing nucleotide triphosphate hydrolases"/>
    <property type="match status" value="2"/>
</dbReference>
<dbReference type="GO" id="GO:0043190">
    <property type="term" value="C:ATP-binding cassette (ABC) transporter complex"/>
    <property type="evidence" value="ECO:0007669"/>
    <property type="project" value="TreeGrafter"/>
</dbReference>
<evidence type="ECO:0000256" key="5">
    <source>
        <dbReference type="ARBA" id="ARBA00022737"/>
    </source>
</evidence>
<evidence type="ECO:0000256" key="4">
    <source>
        <dbReference type="ARBA" id="ARBA00022475"/>
    </source>
</evidence>
<dbReference type="Proteomes" id="UP000836597">
    <property type="component" value="Chromosome"/>
</dbReference>
<feature type="domain" description="ABC transporter" evidence="11">
    <location>
        <begin position="4"/>
        <end position="242"/>
    </location>
</feature>
<keyword evidence="12" id="KW-0378">Hydrolase</keyword>
<keyword evidence="7 13" id="KW-0067">ATP-binding</keyword>
<evidence type="ECO:0000256" key="3">
    <source>
        <dbReference type="ARBA" id="ARBA00022448"/>
    </source>
</evidence>
<comment type="similarity">
    <text evidence="2">Belongs to the ABC transporter superfamily.</text>
</comment>
<protein>
    <submittedName>
        <fullName evidence="12">ABC transporter</fullName>
        <ecNumber evidence="12">3.6.1.3</ecNumber>
    </submittedName>
    <submittedName>
        <fullName evidence="13">Energy-coupling factor transporter ATP-binding protein EcfA1</fullName>
    </submittedName>
</protein>
<dbReference type="Pfam" id="PF00005">
    <property type="entry name" value="ABC_tran"/>
    <property type="match status" value="2"/>
</dbReference>
<dbReference type="AlphaFoldDB" id="A0A8S0Y0L6"/>
<comment type="subcellular location">
    <subcellularLocation>
        <location evidence="1">Cell membrane</location>
        <topology evidence="1">Peripheral membrane protein</topology>
    </subcellularLocation>
</comment>
<keyword evidence="8" id="KW-1278">Translocase</keyword>
<dbReference type="EMBL" id="LR746496">
    <property type="protein sequence ID" value="CAA7603267.1"/>
    <property type="molecule type" value="Genomic_DNA"/>
</dbReference>
<evidence type="ECO:0000256" key="1">
    <source>
        <dbReference type="ARBA" id="ARBA00004202"/>
    </source>
</evidence>
<dbReference type="GO" id="GO:0042626">
    <property type="term" value="F:ATPase-coupled transmembrane transporter activity"/>
    <property type="evidence" value="ECO:0007669"/>
    <property type="project" value="TreeGrafter"/>
</dbReference>
<dbReference type="InterPro" id="IPR050095">
    <property type="entry name" value="ECF_ABC_transporter_ATP-bd"/>
</dbReference>